<accession>A0A0F8Z6G2</accession>
<dbReference type="EMBL" id="LAZR01049575">
    <property type="protein sequence ID" value="KKK89338.1"/>
    <property type="molecule type" value="Genomic_DNA"/>
</dbReference>
<reference evidence="1" key="1">
    <citation type="journal article" date="2015" name="Nature">
        <title>Complex archaea that bridge the gap between prokaryotes and eukaryotes.</title>
        <authorList>
            <person name="Spang A."/>
            <person name="Saw J.H."/>
            <person name="Jorgensen S.L."/>
            <person name="Zaremba-Niedzwiedzka K."/>
            <person name="Martijn J."/>
            <person name="Lind A.E."/>
            <person name="van Eijk R."/>
            <person name="Schleper C."/>
            <person name="Guy L."/>
            <person name="Ettema T.J."/>
        </authorList>
    </citation>
    <scope>NUCLEOTIDE SEQUENCE</scope>
</reference>
<sequence length="140" mass="16173">MKKLTRYCKNCGRENLGNGCEYDFGLQIGIAGYKMFFLNKYLAKYRVAPNSMSSSKTGDSGYQSFRILKNLSLDTSLAKEIRSLRLYERAPIAITQAVNIGKRREAFQIFTGKWYRRRILTLKGIKRALYILFAPSYKKT</sequence>
<protein>
    <submittedName>
        <fullName evidence="1">Uncharacterized protein</fullName>
    </submittedName>
</protein>
<proteinExistence type="predicted"/>
<organism evidence="1">
    <name type="scientific">marine sediment metagenome</name>
    <dbReference type="NCBI Taxonomy" id="412755"/>
    <lineage>
        <taxon>unclassified sequences</taxon>
        <taxon>metagenomes</taxon>
        <taxon>ecological metagenomes</taxon>
    </lineage>
</organism>
<gene>
    <name evidence="1" type="ORF">LCGC14_2734100</name>
</gene>
<evidence type="ECO:0000313" key="1">
    <source>
        <dbReference type="EMBL" id="KKK89338.1"/>
    </source>
</evidence>
<dbReference type="AlphaFoldDB" id="A0A0F8Z6G2"/>
<name>A0A0F8Z6G2_9ZZZZ</name>
<comment type="caution">
    <text evidence="1">The sequence shown here is derived from an EMBL/GenBank/DDBJ whole genome shotgun (WGS) entry which is preliminary data.</text>
</comment>